<evidence type="ECO:0000256" key="3">
    <source>
        <dbReference type="ARBA" id="ARBA00023135"/>
    </source>
</evidence>
<dbReference type="PANTHER" id="PTHR17453:SF0">
    <property type="entry name" value="SIGNAL RECOGNITION PARTICLE 19 KDA PROTEIN"/>
    <property type="match status" value="1"/>
</dbReference>
<dbReference type="HAMAP" id="MF_00305">
    <property type="entry name" value="SRP19"/>
    <property type="match status" value="1"/>
</dbReference>
<dbReference type="KEGG" id="dfd:Desfe_1046"/>
<dbReference type="GO" id="GO:0006617">
    <property type="term" value="P:SRP-dependent cotranslational protein targeting to membrane, signal sequence recognition"/>
    <property type="evidence" value="ECO:0007669"/>
    <property type="project" value="TreeGrafter"/>
</dbReference>
<keyword evidence="4 5" id="KW-0687">Ribonucleoprotein</keyword>
<gene>
    <name evidence="5" type="primary">srp19</name>
    <name evidence="6" type="ORF">Desfe_1046</name>
</gene>
<dbReference type="EMBL" id="CP003321">
    <property type="protein sequence ID" value="AFL66919.1"/>
    <property type="molecule type" value="Genomic_DNA"/>
</dbReference>
<dbReference type="Gene3D" id="3.30.56.30">
    <property type="entry name" value="Signal recognition particle, SRP19-like subunit"/>
    <property type="match status" value="1"/>
</dbReference>
<dbReference type="AlphaFoldDB" id="I3XSJ5"/>
<evidence type="ECO:0000313" key="7">
    <source>
        <dbReference type="Proteomes" id="UP000006175"/>
    </source>
</evidence>
<reference evidence="6 7" key="1">
    <citation type="journal article" date="2012" name="J. Bacteriol.">
        <title>Complete Genome Sequence of Desulfurococcus fermentans, a Hyperthermophilic Cellulolytic Crenarchaeon Isolated from a Freshwater Hot Spring in Kamchatka, Russia.</title>
        <authorList>
            <person name="Susanti D."/>
            <person name="Johnson E.F."/>
            <person name="Rodriguez J.R."/>
            <person name="Anderson I."/>
            <person name="Perevalova A.A."/>
            <person name="Kyrpides N."/>
            <person name="Lucas S."/>
            <person name="Han J."/>
            <person name="Lapidus A."/>
            <person name="Cheng J.F."/>
            <person name="Goodwin L."/>
            <person name="Pitluck S."/>
            <person name="Mavrommatis K."/>
            <person name="Peters L."/>
            <person name="Land M.L."/>
            <person name="Hauser L."/>
            <person name="Gopalan V."/>
            <person name="Chan P.P."/>
            <person name="Lowe T.M."/>
            <person name="Atomi H."/>
            <person name="Bonch-Osmolovskaya E.A."/>
            <person name="Woyke T."/>
            <person name="Mukhopadhyay B."/>
        </authorList>
    </citation>
    <scope>NUCLEOTIDE SEQUENCE [LARGE SCALE GENOMIC DNA]</scope>
    <source>
        <strain evidence="6 7">DSM 16532</strain>
    </source>
</reference>
<comment type="subcellular location">
    <subcellularLocation>
        <location evidence="1 5">Cytoplasm</location>
    </subcellularLocation>
</comment>
<evidence type="ECO:0000313" key="6">
    <source>
        <dbReference type="EMBL" id="AFL66919.1"/>
    </source>
</evidence>
<comment type="similarity">
    <text evidence="5">Belongs to the SRP19 family.</text>
</comment>
<dbReference type="InterPro" id="IPR002778">
    <property type="entry name" value="Signal_recog_particle_SRP19"/>
</dbReference>
<sequence length="98" mass="11164">MSRDNKGRRIVVYPAYIDSKKSRSEGRKISLSKAVPNPSIKEIIEASERLGLNPLYEEKHYPRLKGVKGRVLVDKKSGKLEILRMIADEIRKMRGITG</sequence>
<dbReference type="SUPFAM" id="SSF69695">
    <property type="entry name" value="SRP19"/>
    <property type="match status" value="1"/>
</dbReference>
<dbReference type="Pfam" id="PF01922">
    <property type="entry name" value="SRP19"/>
    <property type="match status" value="1"/>
</dbReference>
<keyword evidence="3 5" id="KW-0733">Signal recognition particle</keyword>
<keyword evidence="5" id="KW-0694">RNA-binding</keyword>
<dbReference type="PANTHER" id="PTHR17453">
    <property type="entry name" value="SIGNAL RECOGNITION PARTICLE 19 KD PROTEIN"/>
    <property type="match status" value="1"/>
</dbReference>
<evidence type="ECO:0000256" key="4">
    <source>
        <dbReference type="ARBA" id="ARBA00023274"/>
    </source>
</evidence>
<dbReference type="NCBIfam" id="NF001973">
    <property type="entry name" value="PRK00754.1"/>
    <property type="match status" value="1"/>
</dbReference>
<dbReference type="GO" id="GO:0048500">
    <property type="term" value="C:signal recognition particle"/>
    <property type="evidence" value="ECO:0007669"/>
    <property type="project" value="UniProtKB-UniRule"/>
</dbReference>
<dbReference type="eggNOG" id="arCOG01217">
    <property type="taxonomic scope" value="Archaea"/>
</dbReference>
<proteinExistence type="inferred from homology"/>
<comment type="function">
    <text evidence="5">Involved in targeting and insertion of nascent membrane proteins into the cytoplasmic membrane. Binds directly to 7S RNA and mediates binding of the 54 kDa subunit of the SRP.</text>
</comment>
<dbReference type="Proteomes" id="UP000006175">
    <property type="component" value="Chromosome"/>
</dbReference>
<dbReference type="GO" id="GO:0008312">
    <property type="term" value="F:7S RNA binding"/>
    <property type="evidence" value="ECO:0007669"/>
    <property type="project" value="UniProtKB-UniRule"/>
</dbReference>
<name>I3XSJ5_DESAM</name>
<dbReference type="InterPro" id="IPR022938">
    <property type="entry name" value="SRP19_arc-type"/>
</dbReference>
<comment type="subunit">
    <text evidence="5">Part of the signal recognition particle protein translocation system, which is composed of SRP and FtsY. Archaeal SRP consists of a 7S RNA molecule of 300 nucleotides and two protein subunits: SRP54 and SRP19.</text>
</comment>
<dbReference type="OrthoDB" id="56356at2157"/>
<dbReference type="HOGENOM" id="CLU_169299_1_0_2"/>
<evidence type="ECO:0000256" key="2">
    <source>
        <dbReference type="ARBA" id="ARBA00022490"/>
    </source>
</evidence>
<organism evidence="6 7">
    <name type="scientific">Desulfurococcus amylolyticus DSM 16532</name>
    <dbReference type="NCBI Taxonomy" id="768672"/>
    <lineage>
        <taxon>Archaea</taxon>
        <taxon>Thermoproteota</taxon>
        <taxon>Thermoprotei</taxon>
        <taxon>Desulfurococcales</taxon>
        <taxon>Desulfurococcaceae</taxon>
        <taxon>Desulfurococcus</taxon>
    </lineage>
</organism>
<evidence type="ECO:0000256" key="1">
    <source>
        <dbReference type="ARBA" id="ARBA00004496"/>
    </source>
</evidence>
<protein>
    <recommendedName>
        <fullName evidence="5">Signal recognition particle 19 kDa protein</fullName>
        <shortName evidence="5">SRP19</shortName>
    </recommendedName>
</protein>
<keyword evidence="7" id="KW-1185">Reference proteome</keyword>
<keyword evidence="2 5" id="KW-0963">Cytoplasm</keyword>
<evidence type="ECO:0000256" key="5">
    <source>
        <dbReference type="HAMAP-Rule" id="MF_00305"/>
    </source>
</evidence>
<accession>I3XSJ5</accession>
<dbReference type="RefSeq" id="WP_014767815.1">
    <property type="nucleotide sequence ID" value="NC_018001.1"/>
</dbReference>
<dbReference type="GeneID" id="13061425"/>
<dbReference type="InterPro" id="IPR036521">
    <property type="entry name" value="SRP19-like_sf"/>
</dbReference>